<feature type="compositionally biased region" description="Basic and acidic residues" evidence="1">
    <location>
        <begin position="101"/>
        <end position="125"/>
    </location>
</feature>
<evidence type="ECO:0000256" key="1">
    <source>
        <dbReference type="SAM" id="MobiDB-lite"/>
    </source>
</evidence>
<dbReference type="PANTHER" id="PTHR37028:SF4">
    <property type="entry name" value="ALMS MOTIF DOMAIN-CONTAINING PROTEIN"/>
    <property type="match status" value="1"/>
</dbReference>
<protein>
    <submittedName>
        <fullName evidence="2">Uncharacterized protein</fullName>
    </submittedName>
</protein>
<feature type="region of interest" description="Disordered" evidence="1">
    <location>
        <begin position="222"/>
        <end position="286"/>
    </location>
</feature>
<evidence type="ECO:0000313" key="3">
    <source>
        <dbReference type="Proteomes" id="UP000789595"/>
    </source>
</evidence>
<proteinExistence type="predicted"/>
<feature type="compositionally biased region" description="Polar residues" evidence="1">
    <location>
        <begin position="167"/>
        <end position="178"/>
    </location>
</feature>
<dbReference type="PANTHER" id="PTHR37028">
    <property type="entry name" value="UNNAMED PRODUCT-RELATED"/>
    <property type="match status" value="1"/>
</dbReference>
<comment type="caution">
    <text evidence="2">The sequence shown here is derived from an EMBL/GenBank/DDBJ whole genome shotgun (WGS) entry which is preliminary data.</text>
</comment>
<gene>
    <name evidence="2" type="ORF">PECAL_1P06570</name>
</gene>
<keyword evidence="3" id="KW-1185">Reference proteome</keyword>
<organism evidence="2 3">
    <name type="scientific">Pelagomonas calceolata</name>
    <dbReference type="NCBI Taxonomy" id="35677"/>
    <lineage>
        <taxon>Eukaryota</taxon>
        <taxon>Sar</taxon>
        <taxon>Stramenopiles</taxon>
        <taxon>Ochrophyta</taxon>
        <taxon>Pelagophyceae</taxon>
        <taxon>Pelagomonadales</taxon>
        <taxon>Pelagomonadaceae</taxon>
        <taxon>Pelagomonas</taxon>
    </lineage>
</organism>
<name>A0A8J2S430_9STRA</name>
<feature type="compositionally biased region" description="Polar residues" evidence="1">
    <location>
        <begin position="21"/>
        <end position="31"/>
    </location>
</feature>
<feature type="region of interest" description="Disordered" evidence="1">
    <location>
        <begin position="71"/>
        <end position="207"/>
    </location>
</feature>
<feature type="compositionally biased region" description="Basic and acidic residues" evidence="1">
    <location>
        <begin position="275"/>
        <end position="286"/>
    </location>
</feature>
<dbReference type="Proteomes" id="UP000789595">
    <property type="component" value="Unassembled WGS sequence"/>
</dbReference>
<evidence type="ECO:0000313" key="2">
    <source>
        <dbReference type="EMBL" id="CAH0364302.1"/>
    </source>
</evidence>
<dbReference type="OrthoDB" id="70300at2759"/>
<sequence>MADEDAADAPPPPPETGGRGQQVSSLVSAMQSGEISKAELFASLSELKRTPRSPRAGAGDVQRLVGAMRAGKLTKRELMASLAQMKEAQEPVEPPPPPQPDSRDESLSGELREAEMWAELRRDTSSQKPESISVEEEVTSPALSSARRVRQPSPKKPPPPRPKVKPNTRQPYMESTRQLRPRATRDDDCTFRPRVKKLPRKLYPDADRYSRRRDDRDFLTRTQRWASERDEHVRRKSERNAERELDECTFQPRISANSRRSAAVTRSGAATPARLYDEEKQRQLERDTKREMILRKRDEDFDQRHPFQPSMARPRPATRHRRERIDPAQATNADVAPRYRSARKARHDEELPPHCTFQPNVRGPSDGMQNASTYLSCDVFERLAVNLPARDAPQIEAEPSEQIVPQTKAATPKQVEAFLARQKACDAKREKKVSRVADELKPSFQPSVKGRKSSGGDGFMERLAVAARRRERRELEAAERGARGGDEENLECTFTPEISKRAKAVERPRRSCAELSAGDALRKETTRRLLMLRREREERAKHNFQPKFATSTTVESKLKITSDPTTYLERLKEDADRREAALQAKRDNRGDDEDAELTFQPKLTKCPAYVTRIARGLALTGRSTKKVEAPSKPDFRF</sequence>
<feature type="compositionally biased region" description="Basic and acidic residues" evidence="1">
    <location>
        <begin position="226"/>
        <end position="243"/>
    </location>
</feature>
<dbReference type="EMBL" id="CAKKNE010000001">
    <property type="protein sequence ID" value="CAH0364302.1"/>
    <property type="molecule type" value="Genomic_DNA"/>
</dbReference>
<accession>A0A8J2S430</accession>
<feature type="region of interest" description="Disordered" evidence="1">
    <location>
        <begin position="1"/>
        <end position="31"/>
    </location>
</feature>
<reference evidence="2" key="1">
    <citation type="submission" date="2021-11" db="EMBL/GenBank/DDBJ databases">
        <authorList>
            <consortium name="Genoscope - CEA"/>
            <person name="William W."/>
        </authorList>
    </citation>
    <scope>NUCLEOTIDE SEQUENCE</scope>
</reference>
<dbReference type="AlphaFoldDB" id="A0A8J2S430"/>
<feature type="region of interest" description="Disordered" evidence="1">
    <location>
        <begin position="304"/>
        <end position="328"/>
    </location>
</feature>
<feature type="region of interest" description="Disordered" evidence="1">
    <location>
        <begin position="344"/>
        <end position="364"/>
    </location>
</feature>